<dbReference type="OrthoDB" id="4161332at2759"/>
<dbReference type="CDD" id="cd00067">
    <property type="entry name" value="GAL4"/>
    <property type="match status" value="1"/>
</dbReference>
<evidence type="ECO:0000256" key="6">
    <source>
        <dbReference type="ARBA" id="ARBA00023163"/>
    </source>
</evidence>
<keyword evidence="3" id="KW-0862">Zinc</keyword>
<dbReference type="RefSeq" id="XP_040709197.1">
    <property type="nucleotide sequence ID" value="XM_040848892.1"/>
</dbReference>
<dbReference type="Gene3D" id="4.10.240.10">
    <property type="entry name" value="Zn(2)-C6 fungal-type DNA-binding domain"/>
    <property type="match status" value="1"/>
</dbReference>
<keyword evidence="11" id="KW-1185">Reference proteome</keyword>
<gene>
    <name evidence="10" type="ORF">ASPSYDRAFT_54668</name>
</gene>
<dbReference type="PANTHER" id="PTHR31313:SF86">
    <property type="entry name" value="ZN(2)-C6 FUNGAL-TYPE DOMAIN-CONTAINING PROTEIN"/>
    <property type="match status" value="1"/>
</dbReference>
<feature type="compositionally biased region" description="Polar residues" evidence="8">
    <location>
        <begin position="170"/>
        <end position="183"/>
    </location>
</feature>
<name>A0A1L9U150_9EURO</name>
<dbReference type="Pfam" id="PF00172">
    <property type="entry name" value="Zn_clus"/>
    <property type="match status" value="1"/>
</dbReference>
<dbReference type="GO" id="GO:0008270">
    <property type="term" value="F:zinc ion binding"/>
    <property type="evidence" value="ECO:0007669"/>
    <property type="project" value="InterPro"/>
</dbReference>
<evidence type="ECO:0000313" key="11">
    <source>
        <dbReference type="Proteomes" id="UP000184356"/>
    </source>
</evidence>
<evidence type="ECO:0000256" key="1">
    <source>
        <dbReference type="ARBA" id="ARBA00004123"/>
    </source>
</evidence>
<keyword evidence="7" id="KW-0539">Nucleus</keyword>
<evidence type="ECO:0000313" key="10">
    <source>
        <dbReference type="EMBL" id="OJJ65391.1"/>
    </source>
</evidence>
<evidence type="ECO:0000256" key="7">
    <source>
        <dbReference type="ARBA" id="ARBA00023242"/>
    </source>
</evidence>
<evidence type="ECO:0000256" key="3">
    <source>
        <dbReference type="ARBA" id="ARBA00022833"/>
    </source>
</evidence>
<keyword evidence="2" id="KW-0479">Metal-binding</keyword>
<dbReference type="SMART" id="SM00906">
    <property type="entry name" value="Fungal_trans"/>
    <property type="match status" value="1"/>
</dbReference>
<dbReference type="AlphaFoldDB" id="A0A1L9U150"/>
<dbReference type="GO" id="GO:0006351">
    <property type="term" value="P:DNA-templated transcription"/>
    <property type="evidence" value="ECO:0007669"/>
    <property type="project" value="InterPro"/>
</dbReference>
<dbReference type="EMBL" id="KV878582">
    <property type="protein sequence ID" value="OJJ65391.1"/>
    <property type="molecule type" value="Genomic_DNA"/>
</dbReference>
<feature type="domain" description="Zn(2)-C6 fungal-type" evidence="9">
    <location>
        <begin position="16"/>
        <end position="46"/>
    </location>
</feature>
<protein>
    <recommendedName>
        <fullName evidence="9">Zn(2)-C6 fungal-type domain-containing protein</fullName>
    </recommendedName>
</protein>
<dbReference type="PANTHER" id="PTHR31313">
    <property type="entry name" value="TY1 ENHANCER ACTIVATOR"/>
    <property type="match status" value="1"/>
</dbReference>
<proteinExistence type="predicted"/>
<dbReference type="CDD" id="cd12148">
    <property type="entry name" value="fungal_TF_MHR"/>
    <property type="match status" value="1"/>
</dbReference>
<dbReference type="GO" id="GO:0000981">
    <property type="term" value="F:DNA-binding transcription factor activity, RNA polymerase II-specific"/>
    <property type="evidence" value="ECO:0007669"/>
    <property type="project" value="InterPro"/>
</dbReference>
<organism evidence="10 11">
    <name type="scientific">Aspergillus sydowii CBS 593.65</name>
    <dbReference type="NCBI Taxonomy" id="1036612"/>
    <lineage>
        <taxon>Eukaryota</taxon>
        <taxon>Fungi</taxon>
        <taxon>Dikarya</taxon>
        <taxon>Ascomycota</taxon>
        <taxon>Pezizomycotina</taxon>
        <taxon>Eurotiomycetes</taxon>
        <taxon>Eurotiomycetidae</taxon>
        <taxon>Eurotiales</taxon>
        <taxon>Aspergillaceae</taxon>
        <taxon>Aspergillus</taxon>
        <taxon>Aspergillus subgen. Nidulantes</taxon>
    </lineage>
</organism>
<dbReference type="Proteomes" id="UP000184356">
    <property type="component" value="Unassembled WGS sequence"/>
</dbReference>
<dbReference type="GeneID" id="63764965"/>
<sequence length="693" mass="76442">MTPKSTTSRIKTLARACQSCRSKKIRCDTSRPRCRPCISQNKECVYHFETPRERPTLARINALERERFALKAFVARLKDASMEERDLMLSASHPEAQFGASQPASEKQGPDMRDGLVSSENGHDSGRREILGDLIESEEDELDVTQFISINESGNPETFGPSSALHAPPYSSQSPRTAPAQNSGLEHRKNALIANAALQRQAEHNIAALPDIAGVPTDLALHLLEVHWARQHHTFLLTYRPAVMRDLQLNGPHSSEFLLHSIFACSSKFSEHAGGQQTMFLSKCDQLLAEQSLLMHPTIPTVVGLLLLGSTYNARGETSKGWLLTGYALRMIYDLGLHLDPQETTDNAEEIEIRRRVFWGAFICDKLQSLYLGRPPAINVRDCQVSREFLDTFEEMEAFTSSAPLSSSMYSVSTFRQLCSLSKIMTVIINRFYAVGATFSNALSSLQMVESALQKWEQNLPTELDVQLHLLSESPTRYPAPNVLNLHALYQSLIILLHRPFISDGHLRAATVPLRSWGQCTLAAGKISAVARCYKQAYGLFKAPYIMAYCIYVASTIHVRNVASEGVGAQHASLLTSNLDYLDEMCSTNPGVKRPASIIRKLISANHIDLGLDKTDSPSQPASQFDLEFIFGTFPGATDLLGHGHGQGQVPHGMALDIDSIVDPLFGLMGGPMIQTTNNLPDTGDIMGDGHIT</sequence>
<evidence type="ECO:0000259" key="9">
    <source>
        <dbReference type="PROSITE" id="PS50048"/>
    </source>
</evidence>
<dbReference type="PROSITE" id="PS00463">
    <property type="entry name" value="ZN2_CY6_FUNGAL_1"/>
    <property type="match status" value="1"/>
</dbReference>
<evidence type="ECO:0000256" key="2">
    <source>
        <dbReference type="ARBA" id="ARBA00022723"/>
    </source>
</evidence>
<dbReference type="PROSITE" id="PS50048">
    <property type="entry name" value="ZN2_CY6_FUNGAL_2"/>
    <property type="match status" value="1"/>
</dbReference>
<feature type="region of interest" description="Disordered" evidence="8">
    <location>
        <begin position="151"/>
        <end position="183"/>
    </location>
</feature>
<dbReference type="SMART" id="SM00066">
    <property type="entry name" value="GAL4"/>
    <property type="match status" value="1"/>
</dbReference>
<accession>A0A1L9U150</accession>
<evidence type="ECO:0000256" key="8">
    <source>
        <dbReference type="SAM" id="MobiDB-lite"/>
    </source>
</evidence>
<dbReference type="Pfam" id="PF04082">
    <property type="entry name" value="Fungal_trans"/>
    <property type="match status" value="1"/>
</dbReference>
<evidence type="ECO:0000256" key="4">
    <source>
        <dbReference type="ARBA" id="ARBA00023015"/>
    </source>
</evidence>
<evidence type="ECO:0000256" key="5">
    <source>
        <dbReference type="ARBA" id="ARBA00023125"/>
    </source>
</evidence>
<keyword evidence="5" id="KW-0238">DNA-binding</keyword>
<keyword evidence="4" id="KW-0805">Transcription regulation</keyword>
<dbReference type="InterPro" id="IPR036864">
    <property type="entry name" value="Zn2-C6_fun-type_DNA-bd_sf"/>
</dbReference>
<reference evidence="11" key="1">
    <citation type="journal article" date="2017" name="Genome Biol.">
        <title>Comparative genomics reveals high biological diversity and specific adaptations in the industrially and medically important fungal genus Aspergillus.</title>
        <authorList>
            <person name="de Vries R.P."/>
            <person name="Riley R."/>
            <person name="Wiebenga A."/>
            <person name="Aguilar-Osorio G."/>
            <person name="Amillis S."/>
            <person name="Uchima C.A."/>
            <person name="Anderluh G."/>
            <person name="Asadollahi M."/>
            <person name="Askin M."/>
            <person name="Barry K."/>
            <person name="Battaglia E."/>
            <person name="Bayram O."/>
            <person name="Benocci T."/>
            <person name="Braus-Stromeyer S.A."/>
            <person name="Caldana C."/>
            <person name="Canovas D."/>
            <person name="Cerqueira G.C."/>
            <person name="Chen F."/>
            <person name="Chen W."/>
            <person name="Choi C."/>
            <person name="Clum A."/>
            <person name="Dos Santos R.A."/>
            <person name="Damasio A.R."/>
            <person name="Diallinas G."/>
            <person name="Emri T."/>
            <person name="Fekete E."/>
            <person name="Flipphi M."/>
            <person name="Freyberg S."/>
            <person name="Gallo A."/>
            <person name="Gournas C."/>
            <person name="Habgood R."/>
            <person name="Hainaut M."/>
            <person name="Harispe M.L."/>
            <person name="Henrissat B."/>
            <person name="Hilden K.S."/>
            <person name="Hope R."/>
            <person name="Hossain A."/>
            <person name="Karabika E."/>
            <person name="Karaffa L."/>
            <person name="Karanyi Z."/>
            <person name="Krasevec N."/>
            <person name="Kuo A."/>
            <person name="Kusch H."/>
            <person name="LaButti K."/>
            <person name="Lagendijk E.L."/>
            <person name="Lapidus A."/>
            <person name="Levasseur A."/>
            <person name="Lindquist E."/>
            <person name="Lipzen A."/>
            <person name="Logrieco A.F."/>
            <person name="MacCabe A."/>
            <person name="Maekelae M.R."/>
            <person name="Malavazi I."/>
            <person name="Melin P."/>
            <person name="Meyer V."/>
            <person name="Mielnichuk N."/>
            <person name="Miskei M."/>
            <person name="Molnar A.P."/>
            <person name="Mule G."/>
            <person name="Ngan C.Y."/>
            <person name="Orejas M."/>
            <person name="Orosz E."/>
            <person name="Ouedraogo J.P."/>
            <person name="Overkamp K.M."/>
            <person name="Park H.-S."/>
            <person name="Perrone G."/>
            <person name="Piumi F."/>
            <person name="Punt P.J."/>
            <person name="Ram A.F."/>
            <person name="Ramon A."/>
            <person name="Rauscher S."/>
            <person name="Record E."/>
            <person name="Riano-Pachon D.M."/>
            <person name="Robert V."/>
            <person name="Roehrig J."/>
            <person name="Ruller R."/>
            <person name="Salamov A."/>
            <person name="Salih N.S."/>
            <person name="Samson R.A."/>
            <person name="Sandor E."/>
            <person name="Sanguinetti M."/>
            <person name="Schuetze T."/>
            <person name="Sepcic K."/>
            <person name="Shelest E."/>
            <person name="Sherlock G."/>
            <person name="Sophianopoulou V."/>
            <person name="Squina F.M."/>
            <person name="Sun H."/>
            <person name="Susca A."/>
            <person name="Todd R.B."/>
            <person name="Tsang A."/>
            <person name="Unkles S.E."/>
            <person name="van de Wiele N."/>
            <person name="van Rossen-Uffink D."/>
            <person name="Oliveira J.V."/>
            <person name="Vesth T.C."/>
            <person name="Visser J."/>
            <person name="Yu J.-H."/>
            <person name="Zhou M."/>
            <person name="Andersen M.R."/>
            <person name="Archer D.B."/>
            <person name="Baker S.E."/>
            <person name="Benoit I."/>
            <person name="Brakhage A.A."/>
            <person name="Braus G.H."/>
            <person name="Fischer R."/>
            <person name="Frisvad J.C."/>
            <person name="Goldman G.H."/>
            <person name="Houbraken J."/>
            <person name="Oakley B."/>
            <person name="Pocsi I."/>
            <person name="Scazzocchio C."/>
            <person name="Seiboth B."/>
            <person name="vanKuyk P.A."/>
            <person name="Wortman J."/>
            <person name="Dyer P.S."/>
            <person name="Grigoriev I.V."/>
        </authorList>
    </citation>
    <scope>NUCLEOTIDE SEQUENCE [LARGE SCALE GENOMIC DNA]</scope>
    <source>
        <strain evidence="11">CBS 593.65</strain>
    </source>
</reference>
<dbReference type="SUPFAM" id="SSF57701">
    <property type="entry name" value="Zn2/Cys6 DNA-binding domain"/>
    <property type="match status" value="1"/>
</dbReference>
<dbReference type="STRING" id="1036612.A0A1L9U150"/>
<dbReference type="InterPro" id="IPR007219">
    <property type="entry name" value="XnlR_reg_dom"/>
</dbReference>
<dbReference type="GO" id="GO:0005634">
    <property type="term" value="C:nucleus"/>
    <property type="evidence" value="ECO:0007669"/>
    <property type="project" value="UniProtKB-SubCell"/>
</dbReference>
<keyword evidence="6" id="KW-0804">Transcription</keyword>
<comment type="subcellular location">
    <subcellularLocation>
        <location evidence="1">Nucleus</location>
    </subcellularLocation>
</comment>
<dbReference type="VEuPathDB" id="FungiDB:ASPSYDRAFT_54668"/>
<feature type="region of interest" description="Disordered" evidence="8">
    <location>
        <begin position="95"/>
        <end position="127"/>
    </location>
</feature>
<dbReference type="InterPro" id="IPR051615">
    <property type="entry name" value="Transcr_Regulatory_Elem"/>
</dbReference>
<dbReference type="InterPro" id="IPR001138">
    <property type="entry name" value="Zn2Cys6_DnaBD"/>
</dbReference>
<dbReference type="GO" id="GO:0003677">
    <property type="term" value="F:DNA binding"/>
    <property type="evidence" value="ECO:0007669"/>
    <property type="project" value="UniProtKB-KW"/>
</dbReference>